<name>A0A953LJQ6_SYMTR</name>
<comment type="similarity">
    <text evidence="2">Belongs to the CRISPR-associated protein Cas5 family. Subtype I-C/Dvulg subfamily.</text>
</comment>
<evidence type="ECO:0000313" key="3">
    <source>
        <dbReference type="EMBL" id="MBY6277444.1"/>
    </source>
</evidence>
<dbReference type="CDD" id="cd09752">
    <property type="entry name" value="Cas5_I-C"/>
    <property type="match status" value="1"/>
</dbReference>
<dbReference type="GO" id="GO:0043571">
    <property type="term" value="P:maintenance of CRISPR repeat elements"/>
    <property type="evidence" value="ECO:0007669"/>
    <property type="project" value="UniProtKB-UniRule"/>
</dbReference>
<dbReference type="EMBL" id="PIUK01000180">
    <property type="protein sequence ID" value="MBY6277444.1"/>
    <property type="molecule type" value="Genomic_DNA"/>
</dbReference>
<reference evidence="3" key="1">
    <citation type="submission" date="2017-11" db="EMBL/GenBank/DDBJ databases">
        <title>Three new genomes from thermophilic consortium.</title>
        <authorList>
            <person name="Quaggio R."/>
            <person name="Amgarten D."/>
            <person name="Setubal J.C."/>
        </authorList>
    </citation>
    <scope>NUCLEOTIDE SEQUENCE</scope>
    <source>
        <strain evidence="3">ZCTH01-B2</strain>
    </source>
</reference>
<dbReference type="Proteomes" id="UP000732377">
    <property type="component" value="Unassembled WGS sequence"/>
</dbReference>
<dbReference type="InterPro" id="IPR021124">
    <property type="entry name" value="CRISPR-assoc_prot_Cas5"/>
</dbReference>
<dbReference type="Gene3D" id="3.30.70.2660">
    <property type="match status" value="1"/>
</dbReference>
<evidence type="ECO:0000256" key="1">
    <source>
        <dbReference type="ARBA" id="ARBA00023118"/>
    </source>
</evidence>
<dbReference type="NCBIfam" id="TIGR01876">
    <property type="entry name" value="cas_Cas5d"/>
    <property type="match status" value="1"/>
</dbReference>
<evidence type="ECO:0000256" key="2">
    <source>
        <dbReference type="PIRNR" id="PIRNR029950"/>
    </source>
</evidence>
<dbReference type="InterPro" id="IPR010155">
    <property type="entry name" value="CRISPR-assoc_prot_Cas5d"/>
</dbReference>
<dbReference type="Pfam" id="PF09704">
    <property type="entry name" value="Cas_Cas5d"/>
    <property type="match status" value="1"/>
</dbReference>
<keyword evidence="1 2" id="KW-0051">Antiviral defense</keyword>
<protein>
    <recommendedName>
        <fullName evidence="2">pre-crRNA processing endonuclease</fullName>
        <ecNumber evidence="2">3.1.-.-</ecNumber>
    </recommendedName>
</protein>
<gene>
    <name evidence="3" type="primary">cas5c</name>
    <name evidence="3" type="ORF">CWE10_14760</name>
</gene>
<accession>A0A953LJQ6</accession>
<dbReference type="GO" id="GO:0051607">
    <property type="term" value="P:defense response to virus"/>
    <property type="evidence" value="ECO:0007669"/>
    <property type="project" value="UniProtKB-UniRule"/>
</dbReference>
<keyword evidence="2" id="KW-0255">Endonuclease</keyword>
<dbReference type="GO" id="GO:0003723">
    <property type="term" value="F:RNA binding"/>
    <property type="evidence" value="ECO:0007669"/>
    <property type="project" value="UniProtKB-UniRule"/>
</dbReference>
<keyword evidence="2" id="KW-0378">Hydrolase</keyword>
<evidence type="ECO:0000313" key="4">
    <source>
        <dbReference type="Proteomes" id="UP000732377"/>
    </source>
</evidence>
<organism evidence="3 4">
    <name type="scientific">Symbiobacterium thermophilum</name>
    <dbReference type="NCBI Taxonomy" id="2734"/>
    <lineage>
        <taxon>Bacteria</taxon>
        <taxon>Bacillati</taxon>
        <taxon>Bacillota</taxon>
        <taxon>Clostridia</taxon>
        <taxon>Eubacteriales</taxon>
        <taxon>Symbiobacteriaceae</taxon>
        <taxon>Symbiobacterium</taxon>
    </lineage>
</organism>
<comment type="caution">
    <text evidence="3">The sequence shown here is derived from an EMBL/GenBank/DDBJ whole genome shotgun (WGS) entry which is preliminary data.</text>
</comment>
<dbReference type="InterPro" id="IPR013422">
    <property type="entry name" value="CRISPR-assoc_prot_Cas5_N"/>
</dbReference>
<dbReference type="NCBIfam" id="TIGR02593">
    <property type="entry name" value="CRISPR_cas5"/>
    <property type="match status" value="1"/>
</dbReference>
<proteinExistence type="inferred from homology"/>
<dbReference type="EC" id="3.1.-.-" evidence="2"/>
<keyword evidence="2" id="KW-0540">Nuclease</keyword>
<sequence>MTWLRFGGASVDHKARVAVKVWGDMACFSRPEFKVERVSYPVMTPSAARGILEAIFWRPEFRYQIRAIGVLKPGKTISILRNELAERQGNAPIFIEDQRQQRASLVLRDVAYLIHADMVLRPHATDPIYKYVDQFRRRVERGQYHHAPYLGTREFPAFFSPDNGETPPDLNLDVGPMLFDIAFIPSSQRPEMEFHRHGPGGACRVTGYAQPLFFDARVEHGWLHVPPQKYDDLYRMEGDDAAGTGQGSRPFSG</sequence>
<dbReference type="GO" id="GO:0004519">
    <property type="term" value="F:endonuclease activity"/>
    <property type="evidence" value="ECO:0007669"/>
    <property type="project" value="UniProtKB-UniRule"/>
</dbReference>
<comment type="function">
    <text evidence="2">CRISPR (clustered regularly interspaced short palindromic repeat) is an adaptive immune system that provides protection against mobile genetic elements (viruses, transposable elements and conjugative plasmids). CRISPR clusters contain spacers, sequences complementary to antecedent mobile elements, and target invading nucleic acids. CRISPR clusters are transcribed and processed into CRISPR RNA (crRNA).</text>
</comment>
<keyword evidence="2" id="KW-0694">RNA-binding</keyword>
<dbReference type="GO" id="GO:0016787">
    <property type="term" value="F:hydrolase activity"/>
    <property type="evidence" value="ECO:0007669"/>
    <property type="project" value="UniProtKB-KW"/>
</dbReference>
<dbReference type="AlphaFoldDB" id="A0A953LJQ6"/>
<dbReference type="PIRSF" id="PIRSF029950">
    <property type="entry name" value="Cas_CT1134"/>
    <property type="match status" value="1"/>
</dbReference>